<keyword evidence="8" id="KW-0626">Porin</keyword>
<keyword evidence="9" id="KW-0472">Membrane</keyword>
<keyword evidence="7" id="KW-0406">Ion transport</keyword>
<dbReference type="GO" id="GO:0046930">
    <property type="term" value="C:pore complex"/>
    <property type="evidence" value="ECO:0007669"/>
    <property type="project" value="UniProtKB-KW"/>
</dbReference>
<dbReference type="AlphaFoldDB" id="A0A238H5R0"/>
<dbReference type="SUPFAM" id="SSF56935">
    <property type="entry name" value="Porins"/>
    <property type="match status" value="1"/>
</dbReference>
<dbReference type="PANTHER" id="PTHR34501">
    <property type="entry name" value="PROTEIN YDDL-RELATED"/>
    <property type="match status" value="1"/>
</dbReference>
<dbReference type="EMBL" id="FXAN01000057">
    <property type="protein sequence ID" value="SMG00564.1"/>
    <property type="molecule type" value="Genomic_DNA"/>
</dbReference>
<dbReference type="GO" id="GO:0015288">
    <property type="term" value="F:porin activity"/>
    <property type="evidence" value="ECO:0007669"/>
    <property type="project" value="UniProtKB-KW"/>
</dbReference>
<dbReference type="InterPro" id="IPR050298">
    <property type="entry name" value="Gram-neg_bact_OMP"/>
</dbReference>
<dbReference type="GO" id="GO:0034220">
    <property type="term" value="P:monoatomic ion transmembrane transport"/>
    <property type="evidence" value="ECO:0007669"/>
    <property type="project" value="InterPro"/>
</dbReference>
<dbReference type="Gene3D" id="2.40.160.10">
    <property type="entry name" value="Porin"/>
    <property type="match status" value="1"/>
</dbReference>
<evidence type="ECO:0000256" key="4">
    <source>
        <dbReference type="ARBA" id="ARBA00022452"/>
    </source>
</evidence>
<feature type="domain" description="Porin" evidence="12">
    <location>
        <begin position="8"/>
        <end position="327"/>
    </location>
</feature>
<dbReference type="RefSeq" id="WP_089340732.1">
    <property type="nucleotide sequence ID" value="NZ_FXAN01000057.1"/>
</dbReference>
<dbReference type="Proteomes" id="UP000198460">
    <property type="component" value="Unassembled WGS sequence"/>
</dbReference>
<dbReference type="Pfam" id="PF13609">
    <property type="entry name" value="Porin_4"/>
    <property type="match status" value="1"/>
</dbReference>
<evidence type="ECO:0000256" key="5">
    <source>
        <dbReference type="ARBA" id="ARBA00022692"/>
    </source>
</evidence>
<evidence type="ECO:0000256" key="6">
    <source>
        <dbReference type="ARBA" id="ARBA00022729"/>
    </source>
</evidence>
<accession>A0A238H5R0</accession>
<dbReference type="PRINTS" id="PR00182">
    <property type="entry name" value="ECOLNEIPORIN"/>
</dbReference>
<evidence type="ECO:0000256" key="11">
    <source>
        <dbReference type="SAM" id="SignalP"/>
    </source>
</evidence>
<keyword evidence="6 11" id="KW-0732">Signal</keyword>
<feature type="chain" id="PRO_5013325743" evidence="11">
    <location>
        <begin position="20"/>
        <end position="366"/>
    </location>
</feature>
<dbReference type="InterPro" id="IPR023614">
    <property type="entry name" value="Porin_dom_sf"/>
</dbReference>
<organism evidence="13 14">
    <name type="scientific">Burkholderia singularis</name>
    <dbReference type="NCBI Taxonomy" id="1503053"/>
    <lineage>
        <taxon>Bacteria</taxon>
        <taxon>Pseudomonadati</taxon>
        <taxon>Pseudomonadota</taxon>
        <taxon>Betaproteobacteria</taxon>
        <taxon>Burkholderiales</taxon>
        <taxon>Burkholderiaceae</taxon>
        <taxon>Burkholderia</taxon>
        <taxon>pseudomallei group</taxon>
    </lineage>
</organism>
<keyword evidence="4" id="KW-1134">Transmembrane beta strand</keyword>
<evidence type="ECO:0000256" key="2">
    <source>
        <dbReference type="ARBA" id="ARBA00011233"/>
    </source>
</evidence>
<evidence type="ECO:0000256" key="8">
    <source>
        <dbReference type="ARBA" id="ARBA00023114"/>
    </source>
</evidence>
<comment type="subunit">
    <text evidence="2">Homotrimer.</text>
</comment>
<proteinExistence type="predicted"/>
<comment type="subcellular location">
    <subcellularLocation>
        <location evidence="1">Cell outer membrane</location>
        <topology evidence="1">Multi-pass membrane protein</topology>
    </subcellularLocation>
</comment>
<name>A0A238H5R0_9BURK</name>
<evidence type="ECO:0000313" key="14">
    <source>
        <dbReference type="Proteomes" id="UP000198460"/>
    </source>
</evidence>
<gene>
    <name evidence="13" type="ORF">BSIN_3695</name>
</gene>
<keyword evidence="5" id="KW-0812">Transmembrane</keyword>
<feature type="signal peptide" evidence="11">
    <location>
        <begin position="1"/>
        <end position="19"/>
    </location>
</feature>
<dbReference type="InterPro" id="IPR033900">
    <property type="entry name" value="Gram_neg_porin_domain"/>
</dbReference>
<dbReference type="CDD" id="cd00342">
    <property type="entry name" value="gram_neg_porins"/>
    <property type="match status" value="1"/>
</dbReference>
<keyword evidence="10" id="KW-0998">Cell outer membrane</keyword>
<dbReference type="PANTHER" id="PTHR34501:SF9">
    <property type="entry name" value="MAJOR OUTER MEMBRANE PROTEIN P.IA"/>
    <property type="match status" value="1"/>
</dbReference>
<protein>
    <submittedName>
        <fullName evidence="13">Outer membrane protein (Porin)</fullName>
    </submittedName>
</protein>
<dbReference type="InterPro" id="IPR001702">
    <property type="entry name" value="Porin_Gram-ve"/>
</dbReference>
<reference evidence="13 14" key="1">
    <citation type="submission" date="2017-04" db="EMBL/GenBank/DDBJ databases">
        <authorList>
            <person name="Afonso C.L."/>
            <person name="Miller P.J."/>
            <person name="Scott M.A."/>
            <person name="Spackman E."/>
            <person name="Goraichik I."/>
            <person name="Dimitrov K.M."/>
            <person name="Suarez D.L."/>
            <person name="Swayne D.E."/>
        </authorList>
    </citation>
    <scope>NUCLEOTIDE SEQUENCE [LARGE SCALE GENOMIC DNA]</scope>
    <source>
        <strain evidence="13">LMG 28154</strain>
    </source>
</reference>
<evidence type="ECO:0000256" key="10">
    <source>
        <dbReference type="ARBA" id="ARBA00023237"/>
    </source>
</evidence>
<evidence type="ECO:0000313" key="13">
    <source>
        <dbReference type="EMBL" id="SMG00564.1"/>
    </source>
</evidence>
<evidence type="ECO:0000256" key="3">
    <source>
        <dbReference type="ARBA" id="ARBA00022448"/>
    </source>
</evidence>
<evidence type="ECO:0000259" key="12">
    <source>
        <dbReference type="Pfam" id="PF13609"/>
    </source>
</evidence>
<evidence type="ECO:0000256" key="9">
    <source>
        <dbReference type="ARBA" id="ARBA00023136"/>
    </source>
</evidence>
<dbReference type="GO" id="GO:0009279">
    <property type="term" value="C:cell outer membrane"/>
    <property type="evidence" value="ECO:0007669"/>
    <property type="project" value="UniProtKB-SubCell"/>
</dbReference>
<keyword evidence="3" id="KW-0813">Transport</keyword>
<sequence>MKKYAMTAASLAVMTSAHASDGGVTLSGLVDAGVSFISNKAGKRSLYFDDGIAVPNLWSLKGTEALGGDVTVIFELTSQYMLGNGAALPTAGSMFSRTAFVGLKSTRLGSVTFGQQYDFMIDTLTFGSFDGAFRYGGLYNFRQGPFAKLGIPDNPTGSFDFDRLAGSVRVPNAVKYTSANLGGLVFGALYGFGNQAGGGLSANSTVSAGIRYEAGAVSLGAAYVEVKYPQMNNGHDGLRNWGLGARYTMSSLDLNLLYTNTRNTLTGAAIDAIQAGASYVAAPWTIGANYEYMKGNAQLERNYAHQVTTAVQYALSKRTSAYVEGVYQYAGGGAGAYAWINGVMGPDAQSSTHSQFLARIGMLTRF</sequence>
<evidence type="ECO:0000256" key="1">
    <source>
        <dbReference type="ARBA" id="ARBA00004571"/>
    </source>
</evidence>
<evidence type="ECO:0000256" key="7">
    <source>
        <dbReference type="ARBA" id="ARBA00023065"/>
    </source>
</evidence>